<dbReference type="InParanoid" id="L7JSH2"/>
<keyword evidence="2" id="KW-1185">Reference proteome</keyword>
<sequence length="187" mass="21428">VEGLAEDNTTFSILMVCVYIPCQGVARRNALDRLCNFLHRERDRGRFSEIVVMGDWNGVPGQSHRHLHARQVATNEEFLGFTRATRFARAPARRGRCIDYFVSLNNAIVEKQRVLRDVDLSDHYPVVASLAVKHITAAPDKLIYDRLKLQLIGKTAVEILSDRRWLTCRSDDVSERAKQLRLLVEEI</sequence>
<feature type="non-terminal residue" evidence="1">
    <location>
        <position position="1"/>
    </location>
</feature>
<keyword evidence="1" id="KW-0540">Nuclease</keyword>
<evidence type="ECO:0000313" key="2">
    <source>
        <dbReference type="Proteomes" id="UP000011185"/>
    </source>
</evidence>
<dbReference type="Proteomes" id="UP000011185">
    <property type="component" value="Unassembled WGS sequence"/>
</dbReference>
<dbReference type="EMBL" id="JH994043">
    <property type="protein sequence ID" value="ELQ74379.1"/>
    <property type="molecule type" value="Genomic_DNA"/>
</dbReference>
<dbReference type="HOGENOM" id="CLU_124781_0_0_1"/>
<proteinExistence type="predicted"/>
<dbReference type="GO" id="GO:0004519">
    <property type="term" value="F:endonuclease activity"/>
    <property type="evidence" value="ECO:0007669"/>
    <property type="project" value="UniProtKB-KW"/>
</dbReference>
<accession>L7JSH2</accession>
<dbReference type="Gene3D" id="3.60.10.10">
    <property type="entry name" value="Endonuclease/exonuclease/phosphatase"/>
    <property type="match status" value="1"/>
</dbReference>
<name>L7JSH2_TRAHO</name>
<dbReference type="InterPro" id="IPR036691">
    <property type="entry name" value="Endo/exonu/phosph_ase_sf"/>
</dbReference>
<keyword evidence="1" id="KW-0378">Hydrolase</keyword>
<keyword evidence="1" id="KW-0269">Exonuclease</keyword>
<dbReference type="AlphaFoldDB" id="L7JSH2"/>
<organism evidence="1 2">
    <name type="scientific">Trachipleistophora hominis</name>
    <name type="common">Microsporidian parasite</name>
    <dbReference type="NCBI Taxonomy" id="72359"/>
    <lineage>
        <taxon>Eukaryota</taxon>
        <taxon>Fungi</taxon>
        <taxon>Fungi incertae sedis</taxon>
        <taxon>Microsporidia</taxon>
        <taxon>Pleistophoridae</taxon>
        <taxon>Trachipleistophora</taxon>
    </lineage>
</organism>
<keyword evidence="1" id="KW-0255">Endonuclease</keyword>
<dbReference type="GO" id="GO:0004527">
    <property type="term" value="F:exonuclease activity"/>
    <property type="evidence" value="ECO:0007669"/>
    <property type="project" value="UniProtKB-KW"/>
</dbReference>
<gene>
    <name evidence="1" type="ORF">THOM_2675</name>
</gene>
<dbReference type="SUPFAM" id="SSF56219">
    <property type="entry name" value="DNase I-like"/>
    <property type="match status" value="1"/>
</dbReference>
<evidence type="ECO:0000313" key="1">
    <source>
        <dbReference type="EMBL" id="ELQ74379.1"/>
    </source>
</evidence>
<protein>
    <submittedName>
        <fullName evidence="1">Putative Endonuclease/exonuclease/phosphatase, putative transposon</fullName>
    </submittedName>
</protein>
<dbReference type="VEuPathDB" id="MicrosporidiaDB:THOM_2675"/>
<reference evidence="1 2" key="1">
    <citation type="journal article" date="2012" name="PLoS Pathog.">
        <title>The genome of the obligate intracellular parasite Trachipleistophora hominis: new insights into microsporidian genome dynamics and reductive evolution.</title>
        <authorList>
            <person name="Heinz E."/>
            <person name="Williams T.A."/>
            <person name="Nakjang S."/>
            <person name="Noel C.J."/>
            <person name="Swan D.C."/>
            <person name="Goldberg A.V."/>
            <person name="Harris S.R."/>
            <person name="Weinmaier T."/>
            <person name="Markert S."/>
            <person name="Becher D."/>
            <person name="Bernhardt J."/>
            <person name="Dagan T."/>
            <person name="Hacker C."/>
            <person name="Lucocq J.M."/>
            <person name="Schweder T."/>
            <person name="Rattei T."/>
            <person name="Hall N."/>
            <person name="Hirt R.P."/>
            <person name="Embley T.M."/>
        </authorList>
    </citation>
    <scope>NUCLEOTIDE SEQUENCE [LARGE SCALE GENOMIC DNA]</scope>
</reference>